<dbReference type="PANTHER" id="PTHR46796:SF6">
    <property type="entry name" value="ARAC SUBFAMILY"/>
    <property type="match status" value="1"/>
</dbReference>
<dbReference type="InterPro" id="IPR050204">
    <property type="entry name" value="AraC_XylS_family_regulators"/>
</dbReference>
<evidence type="ECO:0000313" key="5">
    <source>
        <dbReference type="EMBL" id="TCI12574.1"/>
    </source>
</evidence>
<evidence type="ECO:0000313" key="6">
    <source>
        <dbReference type="Proteomes" id="UP000291822"/>
    </source>
</evidence>
<evidence type="ECO:0000256" key="2">
    <source>
        <dbReference type="ARBA" id="ARBA00023125"/>
    </source>
</evidence>
<dbReference type="Gene3D" id="1.10.10.60">
    <property type="entry name" value="Homeodomain-like"/>
    <property type="match status" value="1"/>
</dbReference>
<keyword evidence="1" id="KW-0805">Transcription regulation</keyword>
<evidence type="ECO:0000259" key="4">
    <source>
        <dbReference type="PROSITE" id="PS01124"/>
    </source>
</evidence>
<evidence type="ECO:0000256" key="1">
    <source>
        <dbReference type="ARBA" id="ARBA00023015"/>
    </source>
</evidence>
<dbReference type="Pfam" id="PF12833">
    <property type="entry name" value="HTH_18"/>
    <property type="match status" value="1"/>
</dbReference>
<dbReference type="AlphaFoldDB" id="A0A4R0YZ22"/>
<keyword evidence="3" id="KW-0804">Transcription</keyword>
<accession>A0A4R0YZ22</accession>
<dbReference type="SMART" id="SM00342">
    <property type="entry name" value="HTH_ARAC"/>
    <property type="match status" value="1"/>
</dbReference>
<feature type="domain" description="HTH araC/xylS-type" evidence="4">
    <location>
        <begin position="181"/>
        <end position="268"/>
    </location>
</feature>
<dbReference type="SUPFAM" id="SSF46689">
    <property type="entry name" value="Homeodomain-like"/>
    <property type="match status" value="1"/>
</dbReference>
<protein>
    <submittedName>
        <fullName evidence="5">AraC family transcriptional regulator</fullName>
    </submittedName>
</protein>
<dbReference type="InterPro" id="IPR018060">
    <property type="entry name" value="HTH_AraC"/>
</dbReference>
<keyword evidence="6" id="KW-1185">Reference proteome</keyword>
<dbReference type="EMBL" id="SJTG01000001">
    <property type="protein sequence ID" value="TCI12574.1"/>
    <property type="molecule type" value="Genomic_DNA"/>
</dbReference>
<dbReference type="GO" id="GO:0043565">
    <property type="term" value="F:sequence-specific DNA binding"/>
    <property type="evidence" value="ECO:0007669"/>
    <property type="project" value="InterPro"/>
</dbReference>
<keyword evidence="2" id="KW-0238">DNA-binding</keyword>
<dbReference type="PANTHER" id="PTHR46796">
    <property type="entry name" value="HTH-TYPE TRANSCRIPTIONAL ACTIVATOR RHAS-RELATED"/>
    <property type="match status" value="1"/>
</dbReference>
<gene>
    <name evidence="5" type="ORF">EZM97_04285</name>
</gene>
<name>A0A4R0YZ22_9GAMM</name>
<comment type="caution">
    <text evidence="5">The sequence shown here is derived from an EMBL/GenBank/DDBJ whole genome shotgun (WGS) entry which is preliminary data.</text>
</comment>
<dbReference type="GO" id="GO:0003700">
    <property type="term" value="F:DNA-binding transcription factor activity"/>
    <property type="evidence" value="ECO:0007669"/>
    <property type="project" value="InterPro"/>
</dbReference>
<organism evidence="5 6">
    <name type="scientific">Dyella soli</name>
    <dbReference type="NCBI Taxonomy" id="522319"/>
    <lineage>
        <taxon>Bacteria</taxon>
        <taxon>Pseudomonadati</taxon>
        <taxon>Pseudomonadota</taxon>
        <taxon>Gammaproteobacteria</taxon>
        <taxon>Lysobacterales</taxon>
        <taxon>Rhodanobacteraceae</taxon>
        <taxon>Dyella</taxon>
    </lineage>
</organism>
<proteinExistence type="predicted"/>
<sequence>MTDRPSCYPDPSSQLAAPGALPWLDVLQTPVPTGVFQSPVDHRHVLCLHLGKPVPVTWKDGRMERQGTRLHGQFCVVPAGSSTRWIVSQPATSLLLRLSPDVLAESGARRFEDLAPAIHIRDPHIERIGWMMQAEERDGYPGGRLYSDSLGTALAARLLALQQHDAPSDLRTPALASWRLRQVFDFVDAHLDQDLTLAELAAIAGYSVSHFKPMFRQAVGMPAHRFVMERRVERARALLKQGGMSSTDVALATGFTHGSHMARWLRRS</sequence>
<dbReference type="Proteomes" id="UP000291822">
    <property type="component" value="Unassembled WGS sequence"/>
</dbReference>
<reference evidence="5 6" key="1">
    <citation type="submission" date="2019-02" db="EMBL/GenBank/DDBJ databases">
        <title>Dyella amyloliquefaciens sp. nov., isolated from forest soil.</title>
        <authorList>
            <person name="Gao Z.-H."/>
            <person name="Qiu L.-H."/>
        </authorList>
    </citation>
    <scope>NUCLEOTIDE SEQUENCE [LARGE SCALE GENOMIC DNA]</scope>
    <source>
        <strain evidence="5 6">KACC 12747</strain>
    </source>
</reference>
<evidence type="ECO:0000256" key="3">
    <source>
        <dbReference type="ARBA" id="ARBA00023163"/>
    </source>
</evidence>
<dbReference type="InterPro" id="IPR009057">
    <property type="entry name" value="Homeodomain-like_sf"/>
</dbReference>
<dbReference type="RefSeq" id="WP_131150648.1">
    <property type="nucleotide sequence ID" value="NZ_SJTG01000001.1"/>
</dbReference>
<dbReference type="PROSITE" id="PS01124">
    <property type="entry name" value="HTH_ARAC_FAMILY_2"/>
    <property type="match status" value="1"/>
</dbReference>